<keyword evidence="6 7" id="KW-0472">Membrane</keyword>
<evidence type="ECO:0000256" key="3">
    <source>
        <dbReference type="ARBA" id="ARBA00022475"/>
    </source>
</evidence>
<feature type="transmembrane region" description="Helical" evidence="7">
    <location>
        <begin position="212"/>
        <end position="233"/>
    </location>
</feature>
<comment type="subcellular location">
    <subcellularLocation>
        <location evidence="1 7">Cell membrane</location>
        <topology evidence="1 7">Multi-pass membrane protein</topology>
    </subcellularLocation>
</comment>
<dbReference type="RefSeq" id="WP_119663149.1">
    <property type="nucleotide sequence ID" value="NZ_QUAL01000427.1"/>
</dbReference>
<feature type="domain" description="ABC transmembrane type-1" evidence="8">
    <location>
        <begin position="74"/>
        <end position="284"/>
    </location>
</feature>
<feature type="transmembrane region" description="Helical" evidence="7">
    <location>
        <begin position="111"/>
        <end position="132"/>
    </location>
</feature>
<protein>
    <submittedName>
        <fullName evidence="9">Sugar ABC transporter permease</fullName>
    </submittedName>
</protein>
<evidence type="ECO:0000313" key="10">
    <source>
        <dbReference type="Proteomes" id="UP000284057"/>
    </source>
</evidence>
<evidence type="ECO:0000259" key="8">
    <source>
        <dbReference type="PROSITE" id="PS50928"/>
    </source>
</evidence>
<dbReference type="SUPFAM" id="SSF161098">
    <property type="entry name" value="MetI-like"/>
    <property type="match status" value="1"/>
</dbReference>
<dbReference type="Proteomes" id="UP000284057">
    <property type="component" value="Unassembled WGS sequence"/>
</dbReference>
<keyword evidence="5 7" id="KW-1133">Transmembrane helix</keyword>
<dbReference type="PANTHER" id="PTHR30193:SF37">
    <property type="entry name" value="INNER MEMBRANE ABC TRANSPORTER PERMEASE PROTEIN YCJO"/>
    <property type="match status" value="1"/>
</dbReference>
<sequence>MTISVRDDRRTTRTAFLLIAPALTLIALFVLAPGVLALVGSFFEIDLTSGVRWTWVGLDNFAAILGDDVVLRSVRNTLVYCVLTIVPSLAIGLGLALLVESMGRGRAVLRTLLFLPFTANLVAMAVVFRWIFALNGGFANQLLGLAGLGPLNYLGDERLALPTVAAVGIWRGVALTMVLFLAGLTSIPTAVHEAAAADGIRGLAKLRTVTLPLLRPIVVFATVMTVLGAVQVFDTVNVMTGGGPLYATETVLTMTWQLGFGYFELGQAAALSVLVLAVLIGIGVWRRRSLMGARR</sequence>
<dbReference type="AlphaFoldDB" id="A0A418KGX2"/>
<dbReference type="EMBL" id="QUAL01000427">
    <property type="protein sequence ID" value="RIQ11323.1"/>
    <property type="molecule type" value="Genomic_DNA"/>
</dbReference>
<organism evidence="9 10">
    <name type="scientific">Jiangella rhizosphaerae</name>
    <dbReference type="NCBI Taxonomy" id="2293569"/>
    <lineage>
        <taxon>Bacteria</taxon>
        <taxon>Bacillati</taxon>
        <taxon>Actinomycetota</taxon>
        <taxon>Actinomycetes</taxon>
        <taxon>Jiangellales</taxon>
        <taxon>Jiangellaceae</taxon>
        <taxon>Jiangella</taxon>
    </lineage>
</organism>
<comment type="caution">
    <text evidence="9">The sequence shown here is derived from an EMBL/GenBank/DDBJ whole genome shotgun (WGS) entry which is preliminary data.</text>
</comment>
<dbReference type="GO" id="GO:0005886">
    <property type="term" value="C:plasma membrane"/>
    <property type="evidence" value="ECO:0007669"/>
    <property type="project" value="UniProtKB-SubCell"/>
</dbReference>
<dbReference type="InterPro" id="IPR051393">
    <property type="entry name" value="ABC_transporter_permease"/>
</dbReference>
<dbReference type="Gene3D" id="1.10.3720.10">
    <property type="entry name" value="MetI-like"/>
    <property type="match status" value="1"/>
</dbReference>
<name>A0A418KGX2_9ACTN</name>
<keyword evidence="2 7" id="KW-0813">Transport</keyword>
<dbReference type="PANTHER" id="PTHR30193">
    <property type="entry name" value="ABC TRANSPORTER PERMEASE PROTEIN"/>
    <property type="match status" value="1"/>
</dbReference>
<dbReference type="GO" id="GO:0055085">
    <property type="term" value="P:transmembrane transport"/>
    <property type="evidence" value="ECO:0007669"/>
    <property type="project" value="InterPro"/>
</dbReference>
<evidence type="ECO:0000256" key="1">
    <source>
        <dbReference type="ARBA" id="ARBA00004651"/>
    </source>
</evidence>
<evidence type="ECO:0000256" key="5">
    <source>
        <dbReference type="ARBA" id="ARBA00022989"/>
    </source>
</evidence>
<keyword evidence="4 7" id="KW-0812">Transmembrane</keyword>
<dbReference type="Pfam" id="PF00528">
    <property type="entry name" value="BPD_transp_1"/>
    <property type="match status" value="1"/>
</dbReference>
<feature type="transmembrane region" description="Helical" evidence="7">
    <location>
        <begin position="16"/>
        <end position="43"/>
    </location>
</feature>
<comment type="similarity">
    <text evidence="7">Belongs to the binding-protein-dependent transport system permease family.</text>
</comment>
<reference evidence="9 10" key="1">
    <citation type="submission" date="2018-09" db="EMBL/GenBank/DDBJ databases">
        <title>Isolation, diversity and antifungal activity of actinobacteria from wheat.</title>
        <authorList>
            <person name="Han C."/>
        </authorList>
    </citation>
    <scope>NUCLEOTIDE SEQUENCE [LARGE SCALE GENOMIC DNA]</scope>
    <source>
        <strain evidence="9 10">NEAU-YY265</strain>
    </source>
</reference>
<evidence type="ECO:0000256" key="6">
    <source>
        <dbReference type="ARBA" id="ARBA00023136"/>
    </source>
</evidence>
<evidence type="ECO:0000313" key="9">
    <source>
        <dbReference type="EMBL" id="RIQ11323.1"/>
    </source>
</evidence>
<dbReference type="CDD" id="cd06261">
    <property type="entry name" value="TM_PBP2"/>
    <property type="match status" value="1"/>
</dbReference>
<dbReference type="OrthoDB" id="3810889at2"/>
<dbReference type="PROSITE" id="PS50928">
    <property type="entry name" value="ABC_TM1"/>
    <property type="match status" value="1"/>
</dbReference>
<dbReference type="InterPro" id="IPR000515">
    <property type="entry name" value="MetI-like"/>
</dbReference>
<keyword evidence="10" id="KW-1185">Reference proteome</keyword>
<dbReference type="InterPro" id="IPR035906">
    <property type="entry name" value="MetI-like_sf"/>
</dbReference>
<evidence type="ECO:0000256" key="4">
    <source>
        <dbReference type="ARBA" id="ARBA00022692"/>
    </source>
</evidence>
<feature type="transmembrane region" description="Helical" evidence="7">
    <location>
        <begin position="265"/>
        <end position="285"/>
    </location>
</feature>
<gene>
    <name evidence="9" type="ORF">DY240_29135</name>
</gene>
<evidence type="ECO:0000256" key="2">
    <source>
        <dbReference type="ARBA" id="ARBA00022448"/>
    </source>
</evidence>
<keyword evidence="3" id="KW-1003">Cell membrane</keyword>
<accession>A0A418KGX2</accession>
<evidence type="ECO:0000256" key="7">
    <source>
        <dbReference type="RuleBase" id="RU363032"/>
    </source>
</evidence>
<feature type="transmembrane region" description="Helical" evidence="7">
    <location>
        <begin position="169"/>
        <end position="191"/>
    </location>
</feature>
<feature type="transmembrane region" description="Helical" evidence="7">
    <location>
        <begin position="77"/>
        <end position="99"/>
    </location>
</feature>
<proteinExistence type="inferred from homology"/>